<comment type="caution">
    <text evidence="1">The sequence shown here is derived from an EMBL/GenBank/DDBJ whole genome shotgun (WGS) entry which is preliminary data.</text>
</comment>
<reference evidence="1 2" key="1">
    <citation type="submission" date="2012-05" db="EMBL/GenBank/DDBJ databases">
        <authorList>
            <person name="Weinstock G."/>
            <person name="Sodergren E."/>
            <person name="Lobos E.A."/>
            <person name="Fulton L."/>
            <person name="Fulton R."/>
            <person name="Courtney L."/>
            <person name="Fronick C."/>
            <person name="O'Laughlin M."/>
            <person name="Godfrey J."/>
            <person name="Wilson R.M."/>
            <person name="Miner T."/>
            <person name="Farmer C."/>
            <person name="Delehaunty K."/>
            <person name="Cordes M."/>
            <person name="Minx P."/>
            <person name="Tomlinson C."/>
            <person name="Chen J."/>
            <person name="Wollam A."/>
            <person name="Pepin K.H."/>
            <person name="Bhonagiri V."/>
            <person name="Zhang X."/>
            <person name="Suruliraj S."/>
            <person name="Warren W."/>
            <person name="Mitreva M."/>
            <person name="Mardis E.R."/>
            <person name="Wilson R.K."/>
        </authorList>
    </citation>
    <scope>NUCLEOTIDE SEQUENCE [LARGE SCALE GENOMIC DNA]</scope>
    <source>
        <strain evidence="1 2">F0055</strain>
    </source>
</reference>
<dbReference type="HOGENOM" id="CLU_2992950_0_0_10"/>
<name>L1NA30_9BACT</name>
<evidence type="ECO:0000313" key="1">
    <source>
        <dbReference type="EMBL" id="EKY00135.1"/>
    </source>
</evidence>
<gene>
    <name evidence="1" type="ORF">HMPREF9151_01370</name>
</gene>
<evidence type="ECO:0000313" key="2">
    <source>
        <dbReference type="Proteomes" id="UP000010433"/>
    </source>
</evidence>
<sequence>MLSFPCKKYQIVIFTIVKEQEVSAKYRRRAKRARTWTQIRHSRTVIEDSDNQVLKRK</sequence>
<keyword evidence="2" id="KW-1185">Reference proteome</keyword>
<organism evidence="1 2">
    <name type="scientific">Hoylesella saccharolytica F0055</name>
    <dbReference type="NCBI Taxonomy" id="1127699"/>
    <lineage>
        <taxon>Bacteria</taxon>
        <taxon>Pseudomonadati</taxon>
        <taxon>Bacteroidota</taxon>
        <taxon>Bacteroidia</taxon>
        <taxon>Bacteroidales</taxon>
        <taxon>Prevotellaceae</taxon>
        <taxon>Hoylesella</taxon>
    </lineage>
</organism>
<accession>L1NA30</accession>
<dbReference type="EMBL" id="AMEP01000089">
    <property type="protein sequence ID" value="EKY00135.1"/>
    <property type="molecule type" value="Genomic_DNA"/>
</dbReference>
<proteinExistence type="predicted"/>
<dbReference type="Proteomes" id="UP000010433">
    <property type="component" value="Unassembled WGS sequence"/>
</dbReference>
<dbReference type="AlphaFoldDB" id="L1NA30"/>
<protein>
    <submittedName>
        <fullName evidence="1">Uncharacterized protein</fullName>
    </submittedName>
</protein>